<sequence>MNGHTNHPAYDTAIEQEINKILNQYTPAQYKDAFEEIQDLINSTKSKLENEVLLGNKDVNQIIDL</sequence>
<accession>A0ABY3FL25</accession>
<gene>
    <name evidence="1" type="ORF">IQ05_00723</name>
</gene>
<comment type="caution">
    <text evidence="1">The sequence shown here is derived from an EMBL/GenBank/DDBJ whole genome shotgun (WGS) entry which is preliminary data.</text>
</comment>
<protein>
    <submittedName>
        <fullName evidence="1">Uncharacterized protein</fullName>
    </submittedName>
</protein>
<proteinExistence type="predicted"/>
<keyword evidence="2" id="KW-1185">Reference proteome</keyword>
<dbReference type="EMBL" id="VLKO01000003">
    <property type="protein sequence ID" value="TWI01156.1"/>
    <property type="molecule type" value="Genomic_DNA"/>
</dbReference>
<evidence type="ECO:0000313" key="2">
    <source>
        <dbReference type="Proteomes" id="UP000317519"/>
    </source>
</evidence>
<evidence type="ECO:0000313" key="1">
    <source>
        <dbReference type="EMBL" id="TWI01156.1"/>
    </source>
</evidence>
<reference evidence="1 2" key="1">
    <citation type="journal article" date="2015" name="Stand. Genomic Sci.">
        <title>Genomic Encyclopedia of Bacterial and Archaeal Type Strains, Phase III: the genomes of soil and plant-associated and newly described type strains.</title>
        <authorList>
            <person name="Whitman W.B."/>
            <person name="Woyke T."/>
            <person name="Klenk H.P."/>
            <person name="Zhou Y."/>
            <person name="Lilburn T.G."/>
            <person name="Beck B.J."/>
            <person name="De Vos P."/>
            <person name="Vandamme P."/>
            <person name="Eisen J.A."/>
            <person name="Garrity G."/>
            <person name="Hugenholtz P."/>
            <person name="Kyrpides N.C."/>
        </authorList>
    </citation>
    <scope>NUCLEOTIDE SEQUENCE [LARGE SCALE GENOMIC DNA]</scope>
    <source>
        <strain evidence="1 2">CGMCC 1.6847</strain>
    </source>
</reference>
<name>A0ABY3FL25_9FLAO</name>
<dbReference type="Proteomes" id="UP000317519">
    <property type="component" value="Unassembled WGS sequence"/>
</dbReference>
<organism evidence="1 2">
    <name type="scientific">Flavobacterium tiangeerense</name>
    <dbReference type="NCBI Taxonomy" id="459471"/>
    <lineage>
        <taxon>Bacteria</taxon>
        <taxon>Pseudomonadati</taxon>
        <taxon>Bacteroidota</taxon>
        <taxon>Flavobacteriia</taxon>
        <taxon>Flavobacteriales</taxon>
        <taxon>Flavobacteriaceae</taxon>
        <taxon>Flavobacterium</taxon>
    </lineage>
</organism>